<dbReference type="Proteomes" id="UP000887574">
    <property type="component" value="Unplaced"/>
</dbReference>
<evidence type="ECO:0000313" key="2">
    <source>
        <dbReference type="WBParaSite" id="jg3169"/>
    </source>
</evidence>
<name>A0A915EA77_9BILA</name>
<keyword evidence="1" id="KW-1185">Reference proteome</keyword>
<accession>A0A915EA77</accession>
<proteinExistence type="predicted"/>
<dbReference type="AlphaFoldDB" id="A0A915EA77"/>
<reference evidence="2" key="1">
    <citation type="submission" date="2022-11" db="UniProtKB">
        <authorList>
            <consortium name="WormBaseParasite"/>
        </authorList>
    </citation>
    <scope>IDENTIFICATION</scope>
</reference>
<evidence type="ECO:0000313" key="1">
    <source>
        <dbReference type="Proteomes" id="UP000887574"/>
    </source>
</evidence>
<organism evidence="1 2">
    <name type="scientific">Ditylenchus dipsaci</name>
    <dbReference type="NCBI Taxonomy" id="166011"/>
    <lineage>
        <taxon>Eukaryota</taxon>
        <taxon>Metazoa</taxon>
        <taxon>Ecdysozoa</taxon>
        <taxon>Nematoda</taxon>
        <taxon>Chromadorea</taxon>
        <taxon>Rhabditida</taxon>
        <taxon>Tylenchina</taxon>
        <taxon>Tylenchomorpha</taxon>
        <taxon>Sphaerularioidea</taxon>
        <taxon>Anguinidae</taxon>
        <taxon>Anguininae</taxon>
        <taxon>Ditylenchus</taxon>
    </lineage>
</organism>
<sequence length="83" mass="9638">MPGGNFNSLWTSSSSKPGNLSDLVYNYVNERVLELIYNHNFVQPVELYNREQPLVRLLDKKQQLLNCADLERRSAEPRGLFQI</sequence>
<dbReference type="Gene3D" id="1.20.58.530">
    <property type="match status" value="1"/>
</dbReference>
<dbReference type="WBParaSite" id="jg3169">
    <property type="protein sequence ID" value="jg3169"/>
    <property type="gene ID" value="jg3169"/>
</dbReference>
<protein>
    <submittedName>
        <fullName evidence="2">Uncharacterized protein</fullName>
    </submittedName>
</protein>